<organism evidence="8 9">
    <name type="scientific">Nannochloropsis salina CCMP1776</name>
    <dbReference type="NCBI Taxonomy" id="1027361"/>
    <lineage>
        <taxon>Eukaryota</taxon>
        <taxon>Sar</taxon>
        <taxon>Stramenopiles</taxon>
        <taxon>Ochrophyta</taxon>
        <taxon>Eustigmatophyceae</taxon>
        <taxon>Eustigmatales</taxon>
        <taxon>Monodopsidaceae</taxon>
        <taxon>Microchloropsis</taxon>
        <taxon>Microchloropsis salina</taxon>
    </lineage>
</organism>
<feature type="compositionally biased region" description="Gly residues" evidence="6">
    <location>
        <begin position="372"/>
        <end position="407"/>
    </location>
</feature>
<evidence type="ECO:0000256" key="3">
    <source>
        <dbReference type="ARBA" id="ARBA00022490"/>
    </source>
</evidence>
<dbReference type="SUPFAM" id="SSF46565">
    <property type="entry name" value="Chaperone J-domain"/>
    <property type="match status" value="1"/>
</dbReference>
<dbReference type="CDD" id="cd06257">
    <property type="entry name" value="DnaJ"/>
    <property type="match status" value="1"/>
</dbReference>
<protein>
    <recommendedName>
        <fullName evidence="7">J domain-containing protein</fullName>
    </recommendedName>
</protein>
<name>A0A4D9CM74_9STRA</name>
<feature type="region of interest" description="Disordered" evidence="6">
    <location>
        <begin position="66"/>
        <end position="233"/>
    </location>
</feature>
<feature type="compositionally biased region" description="Basic and acidic residues" evidence="6">
    <location>
        <begin position="412"/>
        <end position="438"/>
    </location>
</feature>
<feature type="domain" description="J" evidence="7">
    <location>
        <begin position="14"/>
        <end position="79"/>
    </location>
</feature>
<dbReference type="AlphaFoldDB" id="A0A4D9CM74"/>
<dbReference type="GO" id="GO:0005681">
    <property type="term" value="C:spliceosomal complex"/>
    <property type="evidence" value="ECO:0007669"/>
    <property type="project" value="TreeGrafter"/>
</dbReference>
<keyword evidence="4" id="KW-0143">Chaperone</keyword>
<keyword evidence="9" id="KW-1185">Reference proteome</keyword>
<evidence type="ECO:0000313" key="8">
    <source>
        <dbReference type="EMBL" id="TFJ80210.1"/>
    </source>
</evidence>
<dbReference type="InterPro" id="IPR052094">
    <property type="entry name" value="Pre-mRNA-splicing_ERAD"/>
</dbReference>
<keyword evidence="5" id="KW-0539">Nucleus</keyword>
<dbReference type="SMART" id="SM00271">
    <property type="entry name" value="DnaJ"/>
    <property type="match status" value="1"/>
</dbReference>
<dbReference type="EMBL" id="SDOX01000175">
    <property type="protein sequence ID" value="TFJ80210.1"/>
    <property type="molecule type" value="Genomic_DNA"/>
</dbReference>
<evidence type="ECO:0000313" key="9">
    <source>
        <dbReference type="Proteomes" id="UP000355283"/>
    </source>
</evidence>
<evidence type="ECO:0000256" key="4">
    <source>
        <dbReference type="ARBA" id="ARBA00023186"/>
    </source>
</evidence>
<sequence>MAGAKDEDDEKREDWFEVMGLSWDATAEEVKDAYKKLALKYHPDKNHGDPKAADRFMLVTKAKSFLSDEGKRRRLSEKKHREAAREQRHTQRFKEMDAQRKRFKGDLEAREAKEREASRRQRAGGGGRGPGQGAGEREGGGINAHVLDELRRMGQAQREAEARRMEELLHKSNAAAEAAMARRAAEGGEGPGEAGKEGEGEGEGEGKREEREVGKGLKSAPSGASTRTMGASTEVRVKWKRSQLEESFSDESLYQLLVRYGPIKTVEMTGVKVREGRREGGRVGGGTGGRKGGRGEKPKQAGIGVGEVRVWLGNTAKVVFEERSGAERAVAAYEFDAGMRLTIPADKKYRLFQPRPSPPGGSAPSRERASEGGAGKPLSGGGMWRRGVGGGGDARGGEGGENGGGGRVPKAGKVEEGDVLARMRALAAERKRKQEADAARAAGEDAVAENHRAVAGEQAAGTLSPLSAPSLDQIGSPASSGRETVESAVATGGEG</sequence>
<dbReference type="Proteomes" id="UP000355283">
    <property type="component" value="Unassembled WGS sequence"/>
</dbReference>
<feature type="compositionally biased region" description="Basic and acidic residues" evidence="6">
    <location>
        <begin position="194"/>
        <end position="215"/>
    </location>
</feature>
<dbReference type="Pfam" id="PF00226">
    <property type="entry name" value="DnaJ"/>
    <property type="match status" value="1"/>
</dbReference>
<evidence type="ECO:0000256" key="5">
    <source>
        <dbReference type="ARBA" id="ARBA00023242"/>
    </source>
</evidence>
<dbReference type="Gene3D" id="1.10.287.110">
    <property type="entry name" value="DnaJ domain"/>
    <property type="match status" value="1"/>
</dbReference>
<evidence type="ECO:0000256" key="6">
    <source>
        <dbReference type="SAM" id="MobiDB-lite"/>
    </source>
</evidence>
<dbReference type="OrthoDB" id="10250354at2759"/>
<feature type="region of interest" description="Disordered" evidence="6">
    <location>
        <begin position="348"/>
        <end position="495"/>
    </location>
</feature>
<evidence type="ECO:0000256" key="1">
    <source>
        <dbReference type="ARBA" id="ARBA00004123"/>
    </source>
</evidence>
<feature type="compositionally biased region" description="Basic and acidic residues" evidence="6">
    <location>
        <begin position="146"/>
        <end position="170"/>
    </location>
</feature>
<dbReference type="InterPro" id="IPR036869">
    <property type="entry name" value="J_dom_sf"/>
</dbReference>
<keyword evidence="3" id="KW-0963">Cytoplasm</keyword>
<comment type="subcellular location">
    <subcellularLocation>
        <location evidence="2">Cytoplasm</location>
    </subcellularLocation>
    <subcellularLocation>
        <location evidence="1">Nucleus</location>
    </subcellularLocation>
</comment>
<feature type="region of interest" description="Disordered" evidence="6">
    <location>
        <begin position="277"/>
        <end position="300"/>
    </location>
</feature>
<dbReference type="GO" id="GO:0005737">
    <property type="term" value="C:cytoplasm"/>
    <property type="evidence" value="ECO:0007669"/>
    <property type="project" value="UniProtKB-SubCell"/>
</dbReference>
<dbReference type="PRINTS" id="PR00625">
    <property type="entry name" value="JDOMAIN"/>
</dbReference>
<dbReference type="PANTHER" id="PTHR44313">
    <property type="entry name" value="DNAJ HOMOLOG SUBFAMILY C MEMBER 17"/>
    <property type="match status" value="1"/>
</dbReference>
<accession>A0A4D9CM74</accession>
<gene>
    <name evidence="8" type="ORF">NSK_008353</name>
</gene>
<evidence type="ECO:0000259" key="7">
    <source>
        <dbReference type="PROSITE" id="PS50076"/>
    </source>
</evidence>
<dbReference type="PROSITE" id="PS50076">
    <property type="entry name" value="DNAJ_2"/>
    <property type="match status" value="1"/>
</dbReference>
<proteinExistence type="predicted"/>
<reference evidence="8 9" key="1">
    <citation type="submission" date="2019-01" db="EMBL/GenBank/DDBJ databases">
        <title>Nuclear Genome Assembly of the Microalgal Biofuel strain Nannochloropsis salina CCMP1776.</title>
        <authorList>
            <person name="Hovde B."/>
        </authorList>
    </citation>
    <scope>NUCLEOTIDE SEQUENCE [LARGE SCALE GENOMIC DNA]</scope>
    <source>
        <strain evidence="8 9">CCMP1776</strain>
    </source>
</reference>
<evidence type="ECO:0000256" key="2">
    <source>
        <dbReference type="ARBA" id="ARBA00004496"/>
    </source>
</evidence>
<feature type="compositionally biased region" description="Gly residues" evidence="6">
    <location>
        <begin position="123"/>
        <end position="134"/>
    </location>
</feature>
<feature type="compositionally biased region" description="Basic and acidic residues" evidence="6">
    <location>
        <begin position="79"/>
        <end position="119"/>
    </location>
</feature>
<dbReference type="InterPro" id="IPR001623">
    <property type="entry name" value="DnaJ_domain"/>
</dbReference>
<dbReference type="GO" id="GO:0000390">
    <property type="term" value="P:spliceosomal complex disassembly"/>
    <property type="evidence" value="ECO:0007669"/>
    <property type="project" value="TreeGrafter"/>
</dbReference>
<feature type="compositionally biased region" description="Polar residues" evidence="6">
    <location>
        <begin position="222"/>
        <end position="231"/>
    </location>
</feature>
<dbReference type="PANTHER" id="PTHR44313:SF1">
    <property type="entry name" value="DNAJ HOMOLOG SUBFAMILY C MEMBER 17"/>
    <property type="match status" value="1"/>
</dbReference>
<comment type="caution">
    <text evidence="8">The sequence shown here is derived from an EMBL/GenBank/DDBJ whole genome shotgun (WGS) entry which is preliminary data.</text>
</comment>